<evidence type="ECO:0000313" key="2">
    <source>
        <dbReference type="Proteomes" id="UP000837932"/>
    </source>
</evidence>
<protein>
    <submittedName>
        <fullName evidence="1">Uncharacterized protein</fullName>
    </submittedName>
</protein>
<sequence>MLPILKELITTFNNSRLTQLEDLISYADKNHLNFYNQGYRFEAKTMALNYFSLSIWLDEQSEIDTVFRMLANSKNTNELKALRFYHKGGQANGTIYTYYNELSSNNVFPNLTHFYIQHESIDGCVISNDDEFGGKLLEKLPKIQKLHLVSAPNIDFFKKECYTLTTLEVCGGYENNNFLKNLKASNCFPNLKEFSYKDINKAWTGTPDEAGMLLTFDELLDFMDSQNLPNLEILSLMELNITENQLEQLKNTHLGKQVKELKLGLQKESNYFDEEYKSTRDWFVSKYLTW</sequence>
<comment type="caution">
    <text evidence="1">The sequence shown here is derived from an EMBL/GenBank/DDBJ whole genome shotgun (WGS) entry which is preliminary data.</text>
</comment>
<keyword evidence="2" id="KW-1185">Reference proteome</keyword>
<dbReference type="Proteomes" id="UP000837932">
    <property type="component" value="Unassembled WGS sequence"/>
</dbReference>
<dbReference type="Gene3D" id="3.80.10.10">
    <property type="entry name" value="Ribonuclease Inhibitor"/>
    <property type="match status" value="1"/>
</dbReference>
<gene>
    <name evidence="1" type="ORF">EMA8858_04152</name>
</gene>
<name>A0ABM9AW12_9BACT</name>
<organism evidence="1 2">
    <name type="scientific">Emticicia aquatica</name>
    <dbReference type="NCBI Taxonomy" id="1681835"/>
    <lineage>
        <taxon>Bacteria</taxon>
        <taxon>Pseudomonadati</taxon>
        <taxon>Bacteroidota</taxon>
        <taxon>Cytophagia</taxon>
        <taxon>Cytophagales</taxon>
        <taxon>Leadbetterellaceae</taxon>
        <taxon>Emticicia</taxon>
    </lineage>
</organism>
<dbReference type="RefSeq" id="WP_238808825.1">
    <property type="nucleotide sequence ID" value="NZ_CAKLPY010000010.1"/>
</dbReference>
<reference evidence="1" key="1">
    <citation type="submission" date="2021-12" db="EMBL/GenBank/DDBJ databases">
        <authorList>
            <person name="Rodrigo-Torres L."/>
            <person name="Arahal R. D."/>
            <person name="Lucena T."/>
        </authorList>
    </citation>
    <scope>NUCLEOTIDE SEQUENCE</scope>
    <source>
        <strain evidence="1">CECT 8858</strain>
    </source>
</reference>
<accession>A0ABM9AW12</accession>
<dbReference type="EMBL" id="CAKLPY010000010">
    <property type="protein sequence ID" value="CAH0998017.1"/>
    <property type="molecule type" value="Genomic_DNA"/>
</dbReference>
<dbReference type="InterPro" id="IPR032675">
    <property type="entry name" value="LRR_dom_sf"/>
</dbReference>
<proteinExistence type="predicted"/>
<evidence type="ECO:0000313" key="1">
    <source>
        <dbReference type="EMBL" id="CAH0998017.1"/>
    </source>
</evidence>